<protein>
    <submittedName>
        <fullName evidence="3">Predicted protein</fullName>
    </submittedName>
</protein>
<keyword evidence="4" id="KW-1185">Reference proteome</keyword>
<dbReference type="Proteomes" id="UP000002668">
    <property type="component" value="Genome"/>
</dbReference>
<feature type="compositionally biased region" description="Low complexity" evidence="2">
    <location>
        <begin position="339"/>
        <end position="348"/>
    </location>
</feature>
<sequence length="429" mass="47160">MRMFHIVTTLGKKIPLDISEIDETCVLADVEAMYNGRNPDSEDEAEDYFIKSFASVEYPLFDSLSNMFELVCDDVHCPKDLRRKAMASILEKALLVVAKGGVSTISDRYYQSFMFMGSGLSTERAHVAYAELFQAVTEKLYIATGDGSVVSEMLQQTMSDSSWVNSDQLVKLVSKPHSTRNSGRRGCSLGKIVLVAPAARTDIQRCRVFEKAQQILPPVAIPTFIERLFTFNRHSPVTGLDRTFPVQDPTRKHIQYSFNDPNDFKFETQMGRLPHTLVIHKTNNQYMRALQESNKEIDALHTQLQSMRSEFLETILGGNVVTIARVGKSGLMGAATGTAAEAGAEGTGQPPPPASHQPLQPLSASAVNSTTAHPSLPPLYTILKPLQPTSASMPISATPRSTLPPISGGQKPYIIDLTEDEEPDRVAAE</sequence>
<evidence type="ECO:0000313" key="4">
    <source>
        <dbReference type="Proteomes" id="UP000002668"/>
    </source>
</evidence>
<dbReference type="HOGENOM" id="CLU_639463_0_0_1"/>
<dbReference type="InParanoid" id="E5A4T1"/>
<dbReference type="EMBL" id="FP929134">
    <property type="protein sequence ID" value="CBX98629.1"/>
    <property type="molecule type" value="Genomic_DNA"/>
</dbReference>
<feature type="region of interest" description="Disordered" evidence="2">
    <location>
        <begin position="389"/>
        <end position="412"/>
    </location>
</feature>
<evidence type="ECO:0000256" key="1">
    <source>
        <dbReference type="SAM" id="Coils"/>
    </source>
</evidence>
<keyword evidence="1" id="KW-0175">Coiled coil</keyword>
<feature type="region of interest" description="Disordered" evidence="2">
    <location>
        <begin position="339"/>
        <end position="371"/>
    </location>
</feature>
<evidence type="ECO:0000256" key="2">
    <source>
        <dbReference type="SAM" id="MobiDB-lite"/>
    </source>
</evidence>
<feature type="coiled-coil region" evidence="1">
    <location>
        <begin position="283"/>
        <end position="310"/>
    </location>
</feature>
<organism evidence="4">
    <name type="scientific">Leptosphaeria maculans (strain JN3 / isolate v23.1.3 / race Av1-4-5-6-7-8)</name>
    <name type="common">Blackleg fungus</name>
    <name type="synonym">Phoma lingam</name>
    <dbReference type="NCBI Taxonomy" id="985895"/>
    <lineage>
        <taxon>Eukaryota</taxon>
        <taxon>Fungi</taxon>
        <taxon>Dikarya</taxon>
        <taxon>Ascomycota</taxon>
        <taxon>Pezizomycotina</taxon>
        <taxon>Dothideomycetes</taxon>
        <taxon>Pleosporomycetidae</taxon>
        <taxon>Pleosporales</taxon>
        <taxon>Pleosporineae</taxon>
        <taxon>Leptosphaeriaceae</taxon>
        <taxon>Plenodomus</taxon>
        <taxon>Plenodomus lingam/Leptosphaeria maculans species complex</taxon>
    </lineage>
</organism>
<feature type="compositionally biased region" description="Polar residues" evidence="2">
    <location>
        <begin position="389"/>
        <end position="401"/>
    </location>
</feature>
<evidence type="ECO:0000313" key="3">
    <source>
        <dbReference type="EMBL" id="CBX98629.1"/>
    </source>
</evidence>
<name>E5A4T1_LEPMJ</name>
<dbReference type="OrthoDB" id="27483at2759"/>
<gene>
    <name evidence="3" type="ORF">LEMA_P078680.1</name>
</gene>
<reference evidence="4" key="1">
    <citation type="journal article" date="2011" name="Nat. Commun.">
        <title>Effector diversification within compartments of the Leptosphaeria maculans genome affected by Repeat-Induced Point mutations.</title>
        <authorList>
            <person name="Rouxel T."/>
            <person name="Grandaubert J."/>
            <person name="Hane J.K."/>
            <person name="Hoede C."/>
            <person name="van de Wouw A.P."/>
            <person name="Couloux A."/>
            <person name="Dominguez V."/>
            <person name="Anthouard V."/>
            <person name="Bally P."/>
            <person name="Bourras S."/>
            <person name="Cozijnsen A.J."/>
            <person name="Ciuffetti L.M."/>
            <person name="Degrave A."/>
            <person name="Dilmaghani A."/>
            <person name="Duret L."/>
            <person name="Fudal I."/>
            <person name="Goodwin S.B."/>
            <person name="Gout L."/>
            <person name="Glaser N."/>
            <person name="Linglin J."/>
            <person name="Kema G.H.J."/>
            <person name="Lapalu N."/>
            <person name="Lawrence C.B."/>
            <person name="May K."/>
            <person name="Meyer M."/>
            <person name="Ollivier B."/>
            <person name="Poulain J."/>
            <person name="Schoch C.L."/>
            <person name="Simon A."/>
            <person name="Spatafora J.W."/>
            <person name="Stachowiak A."/>
            <person name="Turgeon B.G."/>
            <person name="Tyler B.M."/>
            <person name="Vincent D."/>
            <person name="Weissenbach J."/>
            <person name="Amselem J."/>
            <person name="Quesneville H."/>
            <person name="Oliver R.P."/>
            <person name="Wincker P."/>
            <person name="Balesdent M.-H."/>
            <person name="Howlett B.J."/>
        </authorList>
    </citation>
    <scope>NUCLEOTIDE SEQUENCE [LARGE SCALE GENOMIC DNA]</scope>
    <source>
        <strain evidence="4">JN3 / isolate v23.1.3 / race Av1-4-5-6-7-8</strain>
    </source>
</reference>
<proteinExistence type="predicted"/>
<dbReference type="AlphaFoldDB" id="E5A4T1"/>
<dbReference type="VEuPathDB" id="FungiDB:LEMA_P078680.1"/>
<accession>E5A4T1</accession>